<gene>
    <name evidence="12" type="ORF">C8E97_1320</name>
</gene>
<evidence type="ECO:0000256" key="6">
    <source>
        <dbReference type="ARBA" id="ARBA00022777"/>
    </source>
</evidence>
<keyword evidence="8" id="KW-0902">Two-component regulatory system</keyword>
<dbReference type="PANTHER" id="PTHR24421:SF10">
    <property type="entry name" value="NITRATE_NITRITE SENSOR PROTEIN NARQ"/>
    <property type="match status" value="1"/>
</dbReference>
<dbReference type="PANTHER" id="PTHR24421">
    <property type="entry name" value="NITRATE/NITRITE SENSOR PROTEIN NARX-RELATED"/>
    <property type="match status" value="1"/>
</dbReference>
<dbReference type="GO" id="GO:0005524">
    <property type="term" value="F:ATP binding"/>
    <property type="evidence" value="ECO:0007669"/>
    <property type="project" value="UniProtKB-KW"/>
</dbReference>
<feature type="transmembrane region" description="Helical" evidence="9">
    <location>
        <begin position="159"/>
        <end position="181"/>
    </location>
</feature>
<dbReference type="Gene3D" id="1.20.5.1930">
    <property type="match status" value="1"/>
</dbReference>
<dbReference type="EC" id="2.7.13.3" evidence="2"/>
<keyword evidence="7" id="KW-0067">ATP-binding</keyword>
<feature type="transmembrane region" description="Helical" evidence="9">
    <location>
        <begin position="41"/>
        <end position="61"/>
    </location>
</feature>
<evidence type="ECO:0000256" key="4">
    <source>
        <dbReference type="ARBA" id="ARBA00022679"/>
    </source>
</evidence>
<organism evidence="12 13">
    <name type="scientific">Saccharothrix australiensis</name>
    <dbReference type="NCBI Taxonomy" id="2072"/>
    <lineage>
        <taxon>Bacteria</taxon>
        <taxon>Bacillati</taxon>
        <taxon>Actinomycetota</taxon>
        <taxon>Actinomycetes</taxon>
        <taxon>Pseudonocardiales</taxon>
        <taxon>Pseudonocardiaceae</taxon>
        <taxon>Saccharothrix</taxon>
    </lineage>
</organism>
<dbReference type="SUPFAM" id="SSF55874">
    <property type="entry name" value="ATPase domain of HSP90 chaperone/DNA topoisomerase II/histidine kinase"/>
    <property type="match status" value="1"/>
</dbReference>
<dbReference type="Gene3D" id="3.30.565.10">
    <property type="entry name" value="Histidine kinase-like ATPase, C-terminal domain"/>
    <property type="match status" value="1"/>
</dbReference>
<dbReference type="GO" id="GO:0016020">
    <property type="term" value="C:membrane"/>
    <property type="evidence" value="ECO:0007669"/>
    <property type="project" value="InterPro"/>
</dbReference>
<reference evidence="12 13" key="1">
    <citation type="submission" date="2018-10" db="EMBL/GenBank/DDBJ databases">
        <title>Sequencing the genomes of 1000 actinobacteria strains.</title>
        <authorList>
            <person name="Klenk H.-P."/>
        </authorList>
    </citation>
    <scope>NUCLEOTIDE SEQUENCE [LARGE SCALE GENOMIC DNA]</scope>
    <source>
        <strain evidence="12 13">DSM 43800</strain>
    </source>
</reference>
<evidence type="ECO:0000256" key="3">
    <source>
        <dbReference type="ARBA" id="ARBA00022553"/>
    </source>
</evidence>
<dbReference type="RefSeq" id="WP_121002596.1">
    <property type="nucleotide sequence ID" value="NZ_RBXO01000001.1"/>
</dbReference>
<keyword evidence="9" id="KW-0472">Membrane</keyword>
<feature type="domain" description="Signal transduction histidine kinase subgroup 3 dimerisation and phosphoacceptor" evidence="10">
    <location>
        <begin position="225"/>
        <end position="291"/>
    </location>
</feature>
<dbReference type="InterPro" id="IPR050482">
    <property type="entry name" value="Sensor_HK_TwoCompSys"/>
</dbReference>
<accession>A0A495VTU0</accession>
<evidence type="ECO:0000256" key="1">
    <source>
        <dbReference type="ARBA" id="ARBA00000085"/>
    </source>
</evidence>
<dbReference type="Pfam" id="PF13796">
    <property type="entry name" value="Sensor"/>
    <property type="match status" value="1"/>
</dbReference>
<dbReference type="GO" id="GO:0046983">
    <property type="term" value="F:protein dimerization activity"/>
    <property type="evidence" value="ECO:0007669"/>
    <property type="project" value="InterPro"/>
</dbReference>
<evidence type="ECO:0000256" key="2">
    <source>
        <dbReference type="ARBA" id="ARBA00012438"/>
    </source>
</evidence>
<evidence type="ECO:0000259" key="11">
    <source>
        <dbReference type="Pfam" id="PF13796"/>
    </source>
</evidence>
<comment type="caution">
    <text evidence="12">The sequence shown here is derived from an EMBL/GenBank/DDBJ whole genome shotgun (WGS) entry which is preliminary data.</text>
</comment>
<dbReference type="Proteomes" id="UP000282084">
    <property type="component" value="Unassembled WGS sequence"/>
</dbReference>
<evidence type="ECO:0000256" key="5">
    <source>
        <dbReference type="ARBA" id="ARBA00022741"/>
    </source>
</evidence>
<comment type="catalytic activity">
    <reaction evidence="1">
        <text>ATP + protein L-histidine = ADP + protein N-phospho-L-histidine.</text>
        <dbReference type="EC" id="2.7.13.3"/>
    </reaction>
</comment>
<sequence length="415" mass="44002">MTARANPDIVRTSGYFLFNLATGLFWFCLLVPLLVLSIGTAVVWVGLPLLALTLLLARLAATVERSWLRVTLGVDVQRPYRQLPEGSLYVRTKALVTDPATWRDFAYWVLMLPVGIVEFTLVVALWPVVLAAVFLPVYYQFLPANIQVSLGNSEWLVDSFAEALPVSLVGIVLGLLVLPLIKALGRGHAALAQALLGPSRTSLLEAETGRLSASRARGVEAAEAERRRIERDLHDGAQQRLVAVAMGLGRARSKMDTDPDAAAELIAEAHADAKLAISELRDLARGIYPSVLGDRGLDAALSSLAAKCPIPVDVSVDVDPRPPTAVESTAYFTVAEALTNIAKHAGATQAAVRVTRTENSVVVEVTDNGHGGAEIRPGGGLAGLADRAATIDGVVVVVSPVGGPTVIRTELPCAL</sequence>
<dbReference type="Pfam" id="PF07730">
    <property type="entry name" value="HisKA_3"/>
    <property type="match status" value="1"/>
</dbReference>
<proteinExistence type="predicted"/>
<keyword evidence="13" id="KW-1185">Reference proteome</keyword>
<keyword evidence="6 12" id="KW-0418">Kinase</keyword>
<keyword evidence="3" id="KW-0597">Phosphoprotein</keyword>
<dbReference type="GO" id="GO:0000155">
    <property type="term" value="F:phosphorelay sensor kinase activity"/>
    <property type="evidence" value="ECO:0007669"/>
    <property type="project" value="InterPro"/>
</dbReference>
<dbReference type="CDD" id="cd16917">
    <property type="entry name" value="HATPase_UhpB-NarQ-NarX-like"/>
    <property type="match status" value="1"/>
</dbReference>
<protein>
    <recommendedName>
        <fullName evidence="2">histidine kinase</fullName>
        <ecNumber evidence="2">2.7.13.3</ecNumber>
    </recommendedName>
</protein>
<feature type="domain" description="Putative sensor" evidence="11">
    <location>
        <begin position="15"/>
        <end position="196"/>
    </location>
</feature>
<keyword evidence="5" id="KW-0547">Nucleotide-binding</keyword>
<evidence type="ECO:0000313" key="13">
    <source>
        <dbReference type="Proteomes" id="UP000282084"/>
    </source>
</evidence>
<dbReference type="InterPro" id="IPR036890">
    <property type="entry name" value="HATPase_C_sf"/>
</dbReference>
<evidence type="ECO:0000256" key="7">
    <source>
        <dbReference type="ARBA" id="ARBA00022840"/>
    </source>
</evidence>
<dbReference type="AlphaFoldDB" id="A0A495VTU0"/>
<dbReference type="InterPro" id="IPR025828">
    <property type="entry name" value="Put_sensor_dom"/>
</dbReference>
<evidence type="ECO:0000259" key="10">
    <source>
        <dbReference type="Pfam" id="PF07730"/>
    </source>
</evidence>
<feature type="transmembrane region" description="Helical" evidence="9">
    <location>
        <begin position="12"/>
        <end position="35"/>
    </location>
</feature>
<dbReference type="OrthoDB" id="5242012at2"/>
<keyword evidence="4" id="KW-0808">Transferase</keyword>
<evidence type="ECO:0000313" key="12">
    <source>
        <dbReference type="EMBL" id="RKT52786.1"/>
    </source>
</evidence>
<keyword evidence="9" id="KW-1133">Transmembrane helix</keyword>
<evidence type="ECO:0000256" key="8">
    <source>
        <dbReference type="ARBA" id="ARBA00023012"/>
    </source>
</evidence>
<keyword evidence="9" id="KW-0812">Transmembrane</keyword>
<dbReference type="EMBL" id="RBXO01000001">
    <property type="protein sequence ID" value="RKT52786.1"/>
    <property type="molecule type" value="Genomic_DNA"/>
</dbReference>
<evidence type="ECO:0000256" key="9">
    <source>
        <dbReference type="SAM" id="Phobius"/>
    </source>
</evidence>
<dbReference type="InterPro" id="IPR011712">
    <property type="entry name" value="Sig_transdc_His_kin_sub3_dim/P"/>
</dbReference>
<feature type="transmembrane region" description="Helical" evidence="9">
    <location>
        <begin position="106"/>
        <end position="139"/>
    </location>
</feature>
<name>A0A495VTU0_9PSEU</name>